<feature type="transmembrane region" description="Helical" evidence="8">
    <location>
        <begin position="312"/>
        <end position="335"/>
    </location>
</feature>
<name>A0A6M1PGC9_9BACL</name>
<dbReference type="InterPro" id="IPR024989">
    <property type="entry name" value="MFS_assoc_dom"/>
</dbReference>
<evidence type="ECO:0000256" key="5">
    <source>
        <dbReference type="ARBA" id="ARBA00022692"/>
    </source>
</evidence>
<comment type="caution">
    <text evidence="10">The sequence shown here is derived from an EMBL/GenBank/DDBJ whole genome shotgun (WGS) entry which is preliminary data.</text>
</comment>
<evidence type="ECO:0000313" key="10">
    <source>
        <dbReference type="EMBL" id="NGM82236.1"/>
    </source>
</evidence>
<dbReference type="EMBL" id="JAAKGU010000002">
    <property type="protein sequence ID" value="NGM82236.1"/>
    <property type="molecule type" value="Genomic_DNA"/>
</dbReference>
<evidence type="ECO:0000256" key="3">
    <source>
        <dbReference type="ARBA" id="ARBA00022475"/>
    </source>
</evidence>
<protein>
    <submittedName>
        <fullName evidence="10">MFS transporter</fullName>
    </submittedName>
</protein>
<feature type="transmembrane region" description="Helical" evidence="8">
    <location>
        <begin position="347"/>
        <end position="370"/>
    </location>
</feature>
<feature type="transmembrane region" description="Helical" evidence="8">
    <location>
        <begin position="150"/>
        <end position="167"/>
    </location>
</feature>
<feature type="transmembrane region" description="Helical" evidence="8">
    <location>
        <begin position="283"/>
        <end position="300"/>
    </location>
</feature>
<dbReference type="PANTHER" id="PTHR23522:SF10">
    <property type="entry name" value="3-PHENYLPROPIONIC ACID TRANSPORTER-RELATED"/>
    <property type="match status" value="1"/>
</dbReference>
<evidence type="ECO:0000256" key="4">
    <source>
        <dbReference type="ARBA" id="ARBA00022519"/>
    </source>
</evidence>
<feature type="transmembrane region" description="Helical" evidence="8">
    <location>
        <begin position="173"/>
        <end position="193"/>
    </location>
</feature>
<evidence type="ECO:0000313" key="11">
    <source>
        <dbReference type="Proteomes" id="UP000480151"/>
    </source>
</evidence>
<feature type="transmembrane region" description="Helical" evidence="8">
    <location>
        <begin position="87"/>
        <end position="106"/>
    </location>
</feature>
<evidence type="ECO:0000259" key="9">
    <source>
        <dbReference type="Pfam" id="PF12832"/>
    </source>
</evidence>
<comment type="subcellular location">
    <subcellularLocation>
        <location evidence="1">Cell inner membrane</location>
        <topology evidence="1">Multi-pass membrane protein</topology>
    </subcellularLocation>
</comment>
<dbReference type="Gene3D" id="1.20.1250.20">
    <property type="entry name" value="MFS general substrate transporter like domains"/>
    <property type="match status" value="2"/>
</dbReference>
<evidence type="ECO:0000256" key="6">
    <source>
        <dbReference type="ARBA" id="ARBA00022989"/>
    </source>
</evidence>
<keyword evidence="6 8" id="KW-1133">Transmembrane helix</keyword>
<accession>A0A6M1PGC9</accession>
<dbReference type="GO" id="GO:0015528">
    <property type="term" value="F:lactose:proton symporter activity"/>
    <property type="evidence" value="ECO:0007669"/>
    <property type="project" value="TreeGrafter"/>
</dbReference>
<dbReference type="RefSeq" id="WP_165096229.1">
    <property type="nucleotide sequence ID" value="NZ_JAAKGU010000002.1"/>
</dbReference>
<dbReference type="InterPro" id="IPR036259">
    <property type="entry name" value="MFS_trans_sf"/>
</dbReference>
<keyword evidence="11" id="KW-1185">Reference proteome</keyword>
<keyword evidence="5 8" id="KW-0812">Transmembrane</keyword>
<sequence length="418" mass="47093">MYSICGRRASNLQDNSEKPYTFTSLKWFNFFVYGTMVLFTSFFQLYLQDVGMNKLEIGVLMSIGPFVSIFANPFWGLWAGRYPNIRVIVLLMLAGTLLFSQLIFQANTYETIYAAIILYFFCQTPLFAQSNTLVLSYIYGSEQRFGSFRLWGSLGWALTAIAAGPIIDYGGVSVLSYLFAVLLGLSIVSLATLPKLRHSIGIAPMPLRGFHVLFKNPYFLFFIFFGILVSIPNTVNNTFMSLYINDMGGSKTMVGLAVFLSSIVEVGVFMLCDRYLRRKISVLIGWLALVSLLFALRWWLMAQSTTPLEVAFIQILHSITFGGFFYVGTELTMLLIPRPYRSSAQALYTLSWSGISGMMGGILGGWLFQYLGAQSMYEFCVFLALIGAIGYAGMWVFVRRNHYRPHQVTEDAHEEDGV</sequence>
<dbReference type="GO" id="GO:0005886">
    <property type="term" value="C:plasma membrane"/>
    <property type="evidence" value="ECO:0007669"/>
    <property type="project" value="UniProtKB-SubCell"/>
</dbReference>
<feature type="transmembrane region" description="Helical" evidence="8">
    <location>
        <begin position="59"/>
        <end position="80"/>
    </location>
</feature>
<feature type="transmembrane region" description="Helical" evidence="8">
    <location>
        <begin position="213"/>
        <end position="232"/>
    </location>
</feature>
<evidence type="ECO:0000256" key="2">
    <source>
        <dbReference type="ARBA" id="ARBA00022448"/>
    </source>
</evidence>
<gene>
    <name evidence="10" type="ORF">G5B47_07395</name>
</gene>
<keyword evidence="7 8" id="KW-0472">Membrane</keyword>
<dbReference type="GO" id="GO:0030395">
    <property type="term" value="F:lactose binding"/>
    <property type="evidence" value="ECO:0007669"/>
    <property type="project" value="TreeGrafter"/>
</dbReference>
<keyword evidence="3" id="KW-1003">Cell membrane</keyword>
<dbReference type="Proteomes" id="UP000480151">
    <property type="component" value="Unassembled WGS sequence"/>
</dbReference>
<keyword evidence="4" id="KW-0997">Cell inner membrane</keyword>
<feature type="transmembrane region" description="Helical" evidence="8">
    <location>
        <begin position="376"/>
        <end position="398"/>
    </location>
</feature>
<dbReference type="PANTHER" id="PTHR23522">
    <property type="entry name" value="BLL5896 PROTEIN"/>
    <property type="match status" value="1"/>
</dbReference>
<reference evidence="10 11" key="1">
    <citation type="submission" date="2020-02" db="EMBL/GenBank/DDBJ databases">
        <authorList>
            <person name="Gao J."/>
            <person name="Sun J."/>
        </authorList>
    </citation>
    <scope>NUCLEOTIDE SEQUENCE [LARGE SCALE GENOMIC DNA]</scope>
    <source>
        <strain evidence="10 11">7124</strain>
    </source>
</reference>
<keyword evidence="2" id="KW-0813">Transport</keyword>
<feature type="domain" description="Major facilitator superfamily associated" evidence="9">
    <location>
        <begin position="23"/>
        <end position="378"/>
    </location>
</feature>
<evidence type="ECO:0000256" key="8">
    <source>
        <dbReference type="SAM" id="Phobius"/>
    </source>
</evidence>
<dbReference type="SUPFAM" id="SSF103473">
    <property type="entry name" value="MFS general substrate transporter"/>
    <property type="match status" value="1"/>
</dbReference>
<organism evidence="10 11">
    <name type="scientific">Paenibacillus apii</name>
    <dbReference type="NCBI Taxonomy" id="1850370"/>
    <lineage>
        <taxon>Bacteria</taxon>
        <taxon>Bacillati</taxon>
        <taxon>Bacillota</taxon>
        <taxon>Bacilli</taxon>
        <taxon>Bacillales</taxon>
        <taxon>Paenibacillaceae</taxon>
        <taxon>Paenibacillus</taxon>
    </lineage>
</organism>
<dbReference type="Pfam" id="PF12832">
    <property type="entry name" value="MFS_1_like"/>
    <property type="match status" value="1"/>
</dbReference>
<evidence type="ECO:0000256" key="1">
    <source>
        <dbReference type="ARBA" id="ARBA00004429"/>
    </source>
</evidence>
<evidence type="ECO:0000256" key="7">
    <source>
        <dbReference type="ARBA" id="ARBA00023136"/>
    </source>
</evidence>
<feature type="transmembrane region" description="Helical" evidence="8">
    <location>
        <begin position="112"/>
        <end position="138"/>
    </location>
</feature>
<proteinExistence type="predicted"/>
<dbReference type="AlphaFoldDB" id="A0A6M1PGC9"/>
<feature type="transmembrane region" description="Helical" evidence="8">
    <location>
        <begin position="27"/>
        <end position="47"/>
    </location>
</feature>
<feature type="transmembrane region" description="Helical" evidence="8">
    <location>
        <begin position="252"/>
        <end position="271"/>
    </location>
</feature>